<keyword evidence="1" id="KW-0472">Membrane</keyword>
<evidence type="ECO:0000256" key="1">
    <source>
        <dbReference type="SAM" id="Phobius"/>
    </source>
</evidence>
<accession>A0A8S1LA91</accession>
<name>A0A8S1LA91_PARPR</name>
<dbReference type="EMBL" id="CAJJDM010000036">
    <property type="protein sequence ID" value="CAD8065010.1"/>
    <property type="molecule type" value="Genomic_DNA"/>
</dbReference>
<sequence>MKKASDEPEKINRVYEEEESVHKKFIRRIEQNSAYNIRNLQNNESSKIQQEDQQSDFQDDQNKHLKYEITCKVCWQLVEYYLVIYTLTFNSSLVQNLANEVDAVGIKCCLLWIIMIIFNIFFQLFQINIFILEKILQQGTLLIIFYGLIKLGTTKSSYLIVAVSGSCFLILYLITCWLLKYVNLTNLFVRIFIVLVQIQESYIFFLDILLSNSLWMEIDIILSSTLIISYNTIIFFRIDKYQNEKIIGLTEYFASFITRELIKITIMISIILSQSKIIE</sequence>
<feature type="transmembrane region" description="Helical" evidence="1">
    <location>
        <begin position="158"/>
        <end position="179"/>
    </location>
</feature>
<feature type="transmembrane region" description="Helical" evidence="1">
    <location>
        <begin position="104"/>
        <end position="122"/>
    </location>
</feature>
<protein>
    <recommendedName>
        <fullName evidence="4">Transmembrane protein</fullName>
    </recommendedName>
</protein>
<evidence type="ECO:0008006" key="4">
    <source>
        <dbReference type="Google" id="ProtNLM"/>
    </source>
</evidence>
<feature type="transmembrane region" description="Helical" evidence="1">
    <location>
        <begin position="191"/>
        <end position="214"/>
    </location>
</feature>
<organism evidence="2 3">
    <name type="scientific">Paramecium primaurelia</name>
    <dbReference type="NCBI Taxonomy" id="5886"/>
    <lineage>
        <taxon>Eukaryota</taxon>
        <taxon>Sar</taxon>
        <taxon>Alveolata</taxon>
        <taxon>Ciliophora</taxon>
        <taxon>Intramacronucleata</taxon>
        <taxon>Oligohymenophorea</taxon>
        <taxon>Peniculida</taxon>
        <taxon>Parameciidae</taxon>
        <taxon>Paramecium</taxon>
    </lineage>
</organism>
<evidence type="ECO:0000313" key="2">
    <source>
        <dbReference type="EMBL" id="CAD8065010.1"/>
    </source>
</evidence>
<dbReference type="Proteomes" id="UP000688137">
    <property type="component" value="Unassembled WGS sequence"/>
</dbReference>
<proteinExistence type="predicted"/>
<keyword evidence="1" id="KW-0812">Transmembrane</keyword>
<dbReference type="AlphaFoldDB" id="A0A8S1LA91"/>
<keyword evidence="3" id="KW-1185">Reference proteome</keyword>
<comment type="caution">
    <text evidence="2">The sequence shown here is derived from an EMBL/GenBank/DDBJ whole genome shotgun (WGS) entry which is preliminary data.</text>
</comment>
<evidence type="ECO:0000313" key="3">
    <source>
        <dbReference type="Proteomes" id="UP000688137"/>
    </source>
</evidence>
<reference evidence="2" key="1">
    <citation type="submission" date="2021-01" db="EMBL/GenBank/DDBJ databases">
        <authorList>
            <consortium name="Genoscope - CEA"/>
            <person name="William W."/>
        </authorList>
    </citation>
    <scope>NUCLEOTIDE SEQUENCE</scope>
</reference>
<feature type="transmembrane region" description="Helical" evidence="1">
    <location>
        <begin position="220"/>
        <end position="238"/>
    </location>
</feature>
<gene>
    <name evidence="2" type="ORF">PPRIM_AZ9-3.1.T0370044</name>
</gene>
<keyword evidence="1" id="KW-1133">Transmembrane helix</keyword>